<evidence type="ECO:0000313" key="2">
    <source>
        <dbReference type="Proteomes" id="UP000886861"/>
    </source>
</evidence>
<organism evidence="1 2">
    <name type="scientific">Candidatus Caccopulliclostridium gallistercoris</name>
    <dbReference type="NCBI Taxonomy" id="2840719"/>
    <lineage>
        <taxon>Bacteria</taxon>
        <taxon>Bacillati</taxon>
        <taxon>Bacillota</taxon>
        <taxon>Clostridia</taxon>
        <taxon>Candidatus Caccopulliclostridium</taxon>
    </lineage>
</organism>
<accession>A0A9D1NE64</accession>
<dbReference type="EMBL" id="DVOJ01000005">
    <property type="protein sequence ID" value="HIV01175.1"/>
    <property type="molecule type" value="Genomic_DNA"/>
</dbReference>
<reference evidence="1" key="2">
    <citation type="journal article" date="2021" name="PeerJ">
        <title>Extensive microbial diversity within the chicken gut microbiome revealed by metagenomics and culture.</title>
        <authorList>
            <person name="Gilroy R."/>
            <person name="Ravi A."/>
            <person name="Getino M."/>
            <person name="Pursley I."/>
            <person name="Horton D.L."/>
            <person name="Alikhan N.F."/>
            <person name="Baker D."/>
            <person name="Gharbi K."/>
            <person name="Hall N."/>
            <person name="Watson M."/>
            <person name="Adriaenssens E.M."/>
            <person name="Foster-Nyarko E."/>
            <person name="Jarju S."/>
            <person name="Secka A."/>
            <person name="Antonio M."/>
            <person name="Oren A."/>
            <person name="Chaudhuri R.R."/>
            <person name="La Ragione R."/>
            <person name="Hildebrand F."/>
            <person name="Pallen M.J."/>
        </authorList>
    </citation>
    <scope>NUCLEOTIDE SEQUENCE</scope>
    <source>
        <strain evidence="1">CHK186-9395</strain>
    </source>
</reference>
<name>A0A9D1NE64_9FIRM</name>
<protein>
    <recommendedName>
        <fullName evidence="3">Portal protein</fullName>
    </recommendedName>
</protein>
<dbReference type="AlphaFoldDB" id="A0A9D1NE64"/>
<comment type="caution">
    <text evidence="1">The sequence shown here is derived from an EMBL/GenBank/DDBJ whole genome shotgun (WGS) entry which is preliminary data.</text>
</comment>
<evidence type="ECO:0008006" key="3">
    <source>
        <dbReference type="Google" id="ProtNLM"/>
    </source>
</evidence>
<gene>
    <name evidence="1" type="ORF">IAA62_01295</name>
</gene>
<proteinExistence type="predicted"/>
<dbReference type="Pfam" id="PF16510">
    <property type="entry name" value="P22_portal"/>
    <property type="match status" value="1"/>
</dbReference>
<sequence length="613" mass="69596">MKVEEKLVNEVVEDFKKRQEEKRSFEAQWQLNMNFVMGNQYCGIGYNGEITDFEKQFFWQEHEVYNHIAPLIERRLAKLQRVRPTMTVVPSSGDEKDIKTAKISKKIVNSIYNKLNVYNVITEATKWSEICGTAFYKVIWNSAKGATLVNDKNGKAIKSGDVEITAVSPFEIYPESVNCSNIEDCRSIIHAKAYHVDEIKNKWGVDVKGETLNVFSLDGVSRNMGGLGYNSNVNKVISSARDNYAIVIERYEAPTIKYPNGRLIIVAGDKLLHVGELPFINGEDGKRGFPFIRQVASDQTGSFWGTSVVERVIPLQRSYNAIKNRKHEFLNRLSMGVLTVEDGSVDTENLEEEGLCPGKVLVYRQGSSAPRYLSTGSVPLDFTYEEEKLLNEISLVSGTSDILNDSTVTNSLSGTALQLLIDQDETRISVTAENIREALRRMAQQVLRLYKQFATLPRLLKVVGENGDLEVLYFTTSDITSDEVVFETENEINESLAQRRSMVFELLNAGLLHDENGKLSNRMRIKALDLLGFGIWENSQDLNEQHTKRASKENAMLLENSMPEPCEIDNHKLHIDEHTSFYLANDLNEKQKEELLKHIRKHKQFISLMGEEN</sequence>
<evidence type="ECO:0000313" key="1">
    <source>
        <dbReference type="EMBL" id="HIV01175.1"/>
    </source>
</evidence>
<dbReference type="Proteomes" id="UP000886861">
    <property type="component" value="Unassembled WGS sequence"/>
</dbReference>
<dbReference type="InterPro" id="IPR032427">
    <property type="entry name" value="P22_portal"/>
</dbReference>
<reference evidence="1" key="1">
    <citation type="submission" date="2020-10" db="EMBL/GenBank/DDBJ databases">
        <authorList>
            <person name="Gilroy R."/>
        </authorList>
    </citation>
    <scope>NUCLEOTIDE SEQUENCE</scope>
    <source>
        <strain evidence="1">CHK186-9395</strain>
    </source>
</reference>